<dbReference type="PANTHER" id="PTHR10127">
    <property type="entry name" value="DISCOIDIN, CUB, EGF, LAMININ , AND ZINC METALLOPROTEASE DOMAIN CONTAINING"/>
    <property type="match status" value="1"/>
</dbReference>
<dbReference type="GO" id="GO:0004222">
    <property type="term" value="F:metalloendopeptidase activity"/>
    <property type="evidence" value="ECO:0007669"/>
    <property type="project" value="InterPro"/>
</dbReference>
<evidence type="ECO:0000313" key="9">
    <source>
        <dbReference type="Proteomes" id="UP001331761"/>
    </source>
</evidence>
<dbReference type="InterPro" id="IPR001506">
    <property type="entry name" value="Peptidase_M12A"/>
</dbReference>
<evidence type="ECO:0000256" key="1">
    <source>
        <dbReference type="ARBA" id="ARBA00022670"/>
    </source>
</evidence>
<dbReference type="Gene3D" id="3.40.390.10">
    <property type="entry name" value="Collagenase (Catalytic Domain)"/>
    <property type="match status" value="1"/>
</dbReference>
<evidence type="ECO:0000256" key="6">
    <source>
        <dbReference type="SAM" id="SignalP"/>
    </source>
</evidence>
<comment type="caution">
    <text evidence="8">The sequence shown here is derived from an EMBL/GenBank/DDBJ whole genome shotgun (WGS) entry which is preliminary data.</text>
</comment>
<proteinExistence type="predicted"/>
<evidence type="ECO:0000256" key="3">
    <source>
        <dbReference type="ARBA" id="ARBA00022801"/>
    </source>
</evidence>
<organism evidence="8 9">
    <name type="scientific">Trichostrongylus colubriformis</name>
    <name type="common">Black scour worm</name>
    <dbReference type="NCBI Taxonomy" id="6319"/>
    <lineage>
        <taxon>Eukaryota</taxon>
        <taxon>Metazoa</taxon>
        <taxon>Ecdysozoa</taxon>
        <taxon>Nematoda</taxon>
        <taxon>Chromadorea</taxon>
        <taxon>Rhabditida</taxon>
        <taxon>Rhabditina</taxon>
        <taxon>Rhabditomorpha</taxon>
        <taxon>Strongyloidea</taxon>
        <taxon>Trichostrongylidae</taxon>
        <taxon>Trichostrongylus</taxon>
    </lineage>
</organism>
<protein>
    <submittedName>
        <fullName evidence="8">Astacin domain-containing protein</fullName>
    </submittedName>
</protein>
<evidence type="ECO:0000256" key="2">
    <source>
        <dbReference type="ARBA" id="ARBA00022723"/>
    </source>
</evidence>
<feature type="chain" id="PRO_5042812264" evidence="6">
    <location>
        <begin position="17"/>
        <end position="248"/>
    </location>
</feature>
<dbReference type="AlphaFoldDB" id="A0AAN8FAN5"/>
<reference evidence="8 9" key="1">
    <citation type="submission" date="2019-10" db="EMBL/GenBank/DDBJ databases">
        <title>Assembly and Annotation for the nematode Trichostrongylus colubriformis.</title>
        <authorList>
            <person name="Martin J."/>
        </authorList>
    </citation>
    <scope>NUCLEOTIDE SEQUENCE [LARGE SCALE GENOMIC DNA]</scope>
    <source>
        <strain evidence="8">G859</strain>
        <tissue evidence="8">Whole worm</tissue>
    </source>
</reference>
<keyword evidence="1" id="KW-0645">Protease</keyword>
<keyword evidence="4" id="KW-0862">Zinc</keyword>
<evidence type="ECO:0000256" key="5">
    <source>
        <dbReference type="ARBA" id="ARBA00023049"/>
    </source>
</evidence>
<dbReference type="SUPFAM" id="SSF55486">
    <property type="entry name" value="Metalloproteases ('zincins'), catalytic domain"/>
    <property type="match status" value="1"/>
</dbReference>
<accession>A0AAN8FAN5</accession>
<keyword evidence="6" id="KW-0732">Signal</keyword>
<evidence type="ECO:0000259" key="7">
    <source>
        <dbReference type="Pfam" id="PF01400"/>
    </source>
</evidence>
<keyword evidence="9" id="KW-1185">Reference proteome</keyword>
<feature type="signal peptide" evidence="6">
    <location>
        <begin position="1"/>
        <end position="16"/>
    </location>
</feature>
<keyword evidence="5" id="KW-0482">Metalloprotease</keyword>
<dbReference type="PANTHER" id="PTHR10127:SF780">
    <property type="entry name" value="METALLOENDOPEPTIDASE"/>
    <property type="match status" value="1"/>
</dbReference>
<keyword evidence="3" id="KW-0378">Hydrolase</keyword>
<gene>
    <name evidence="8" type="ORF">GCK32_011545</name>
</gene>
<keyword evidence="2" id="KW-0479">Metal-binding</keyword>
<dbReference type="EMBL" id="WIXE01013217">
    <property type="protein sequence ID" value="KAK5975277.1"/>
    <property type="molecule type" value="Genomic_DNA"/>
</dbReference>
<dbReference type="GO" id="GO:0006508">
    <property type="term" value="P:proteolysis"/>
    <property type="evidence" value="ECO:0007669"/>
    <property type="project" value="UniProtKB-KW"/>
</dbReference>
<sequence length="248" mass="28320">MRAILLLLLLVVATNGFLGFGGVMEKAKGLLSGAKNVGQKIKNATIVSFKKFFNNTAFLKVRNKLGSMKDKIVKALKVTPQRLKAIMKKLKNVRFFKRDHVKQTGDTINEVNNNSGIVEDLYQGDMVLSEEQADEIVEDIEEVAAEVEGTPNRTKRQAFKDHRYPNTIWANGVNYYFHSFASRKMRSVFVKAAKLWEKDTCINFAENRMATDRIMVFPEQGCWSYRVNFVPLSTQTRSEIARPFRSVR</sequence>
<dbReference type="InterPro" id="IPR024079">
    <property type="entry name" value="MetalloPept_cat_dom_sf"/>
</dbReference>
<dbReference type="Pfam" id="PF01400">
    <property type="entry name" value="Astacin"/>
    <property type="match status" value="1"/>
</dbReference>
<feature type="domain" description="Peptidase M12A" evidence="7">
    <location>
        <begin position="169"/>
        <end position="225"/>
    </location>
</feature>
<dbReference type="GO" id="GO:0046872">
    <property type="term" value="F:metal ion binding"/>
    <property type="evidence" value="ECO:0007669"/>
    <property type="project" value="UniProtKB-KW"/>
</dbReference>
<evidence type="ECO:0000256" key="4">
    <source>
        <dbReference type="ARBA" id="ARBA00022833"/>
    </source>
</evidence>
<name>A0AAN8FAN5_TRICO</name>
<evidence type="ECO:0000313" key="8">
    <source>
        <dbReference type="EMBL" id="KAK5975277.1"/>
    </source>
</evidence>
<dbReference type="Proteomes" id="UP001331761">
    <property type="component" value="Unassembled WGS sequence"/>
</dbReference>